<dbReference type="InterPro" id="IPR011739">
    <property type="entry name" value="GTA_rcc01693"/>
</dbReference>
<accession>A0A2V3U2K1</accession>
<gene>
    <name evidence="1" type="ORF">C7450_10819</name>
</gene>
<dbReference type="InterPro" id="IPR019056">
    <property type="entry name" value="Phage_TAC_6"/>
</dbReference>
<protein>
    <submittedName>
        <fullName evidence="1">Putative phage protein (TIGR02216 family)</fullName>
    </submittedName>
</protein>
<comment type="caution">
    <text evidence="1">The sequence shown here is derived from an EMBL/GenBank/DDBJ whole genome shotgun (WGS) entry which is preliminary data.</text>
</comment>
<dbReference type="Proteomes" id="UP000248021">
    <property type="component" value="Unassembled WGS sequence"/>
</dbReference>
<dbReference type="Pfam" id="PF09550">
    <property type="entry name" value="Phage_TAC_6"/>
    <property type="match status" value="1"/>
</dbReference>
<evidence type="ECO:0000313" key="2">
    <source>
        <dbReference type="Proteomes" id="UP000248021"/>
    </source>
</evidence>
<proteinExistence type="predicted"/>
<evidence type="ECO:0000313" key="1">
    <source>
        <dbReference type="EMBL" id="PXW56270.1"/>
    </source>
</evidence>
<dbReference type="EMBL" id="QJJK01000008">
    <property type="protein sequence ID" value="PXW56270.1"/>
    <property type="molecule type" value="Genomic_DNA"/>
</dbReference>
<dbReference type="NCBIfam" id="TIGR02216">
    <property type="entry name" value="phage_TIGR02216"/>
    <property type="match status" value="1"/>
</dbReference>
<name>A0A2V3U2K1_9HYPH</name>
<organism evidence="1 2">
    <name type="scientific">Chelatococcus asaccharovorans</name>
    <dbReference type="NCBI Taxonomy" id="28210"/>
    <lineage>
        <taxon>Bacteria</taxon>
        <taxon>Pseudomonadati</taxon>
        <taxon>Pseudomonadota</taxon>
        <taxon>Alphaproteobacteria</taxon>
        <taxon>Hyphomicrobiales</taxon>
        <taxon>Chelatococcaceae</taxon>
        <taxon>Chelatococcus</taxon>
    </lineage>
</organism>
<dbReference type="AlphaFoldDB" id="A0A2V3U2K1"/>
<keyword evidence="2" id="KW-1185">Reference proteome</keyword>
<sequence>MAFGLGVLRLAPAEFWAMTPRELAAAIEGHTGRGLRSTPLGRERLAQLMAAFPDEAGPHDLAKER</sequence>
<reference evidence="1 2" key="1">
    <citation type="submission" date="2018-05" db="EMBL/GenBank/DDBJ databases">
        <title>Genomic Encyclopedia of Type Strains, Phase IV (KMG-IV): sequencing the most valuable type-strain genomes for metagenomic binning, comparative biology and taxonomic classification.</title>
        <authorList>
            <person name="Goeker M."/>
        </authorList>
    </citation>
    <scope>NUCLEOTIDE SEQUENCE [LARGE SCALE GENOMIC DNA]</scope>
    <source>
        <strain evidence="1 2">DSM 6462</strain>
    </source>
</reference>